<evidence type="ECO:0000313" key="3">
    <source>
        <dbReference type="Proteomes" id="UP000886819"/>
    </source>
</evidence>
<dbReference type="Proteomes" id="UP000886819">
    <property type="component" value="Unassembled WGS sequence"/>
</dbReference>
<sequence length="158" mass="16742">MKCAIRYAALLPLLCALCLALCACSPQAETAPDCAGLAETLAASQTFAELTAIPQARAAVQLDIDEALLADAAMSLDASRATPEAIVVLTAVDEDALETLREALEAYRAALEEEYRDYRPDELPKVENALLRTRGLQAVLVIAPDAEAAAAALDEAWK</sequence>
<reference evidence="2" key="1">
    <citation type="submission" date="2020-10" db="EMBL/GenBank/DDBJ databases">
        <authorList>
            <person name="Gilroy R."/>
        </authorList>
    </citation>
    <scope>NUCLEOTIDE SEQUENCE</scope>
    <source>
        <strain evidence="2">ChiHile30-977</strain>
    </source>
</reference>
<evidence type="ECO:0000256" key="1">
    <source>
        <dbReference type="SAM" id="SignalP"/>
    </source>
</evidence>
<dbReference type="Pfam" id="PF14270">
    <property type="entry name" value="DUF4358"/>
    <property type="match status" value="1"/>
</dbReference>
<evidence type="ECO:0000313" key="2">
    <source>
        <dbReference type="EMBL" id="HIQ63294.1"/>
    </source>
</evidence>
<reference evidence="2" key="2">
    <citation type="journal article" date="2021" name="PeerJ">
        <title>Extensive microbial diversity within the chicken gut microbiome revealed by metagenomics and culture.</title>
        <authorList>
            <person name="Gilroy R."/>
            <person name="Ravi A."/>
            <person name="Getino M."/>
            <person name="Pursley I."/>
            <person name="Horton D.L."/>
            <person name="Alikhan N.F."/>
            <person name="Baker D."/>
            <person name="Gharbi K."/>
            <person name="Hall N."/>
            <person name="Watson M."/>
            <person name="Adriaenssens E.M."/>
            <person name="Foster-Nyarko E."/>
            <person name="Jarju S."/>
            <person name="Secka A."/>
            <person name="Antonio M."/>
            <person name="Oren A."/>
            <person name="Chaudhuri R.R."/>
            <person name="La Ragione R."/>
            <person name="Hildebrand F."/>
            <person name="Pallen M.J."/>
        </authorList>
    </citation>
    <scope>NUCLEOTIDE SEQUENCE</scope>
    <source>
        <strain evidence="2">ChiHile30-977</strain>
    </source>
</reference>
<protein>
    <submittedName>
        <fullName evidence="2">DUF4358 domain-containing protein</fullName>
    </submittedName>
</protein>
<dbReference type="InterPro" id="IPR025648">
    <property type="entry name" value="DUF4358"/>
</dbReference>
<proteinExistence type="predicted"/>
<dbReference type="AlphaFoldDB" id="A0A9D0YX09"/>
<gene>
    <name evidence="2" type="ORF">IAA66_06865</name>
</gene>
<accession>A0A9D0YX09</accession>
<name>A0A9D0YX09_9FIRM</name>
<keyword evidence="1" id="KW-0732">Signal</keyword>
<dbReference type="EMBL" id="DVFI01000099">
    <property type="protein sequence ID" value="HIQ63294.1"/>
    <property type="molecule type" value="Genomic_DNA"/>
</dbReference>
<dbReference type="PROSITE" id="PS51257">
    <property type="entry name" value="PROKAR_LIPOPROTEIN"/>
    <property type="match status" value="1"/>
</dbReference>
<feature type="signal peptide" evidence="1">
    <location>
        <begin position="1"/>
        <end position="28"/>
    </location>
</feature>
<comment type="caution">
    <text evidence="2">The sequence shown here is derived from an EMBL/GenBank/DDBJ whole genome shotgun (WGS) entry which is preliminary data.</text>
</comment>
<organism evidence="2 3">
    <name type="scientific">Candidatus Avichristensenella intestinipullorum</name>
    <dbReference type="NCBI Taxonomy" id="2840693"/>
    <lineage>
        <taxon>Bacteria</taxon>
        <taxon>Bacillati</taxon>
        <taxon>Bacillota</taxon>
        <taxon>Clostridia</taxon>
        <taxon>Candidatus Avichristensenella</taxon>
    </lineage>
</organism>
<feature type="chain" id="PRO_5039667146" evidence="1">
    <location>
        <begin position="29"/>
        <end position="158"/>
    </location>
</feature>